<sequence>MIIMAQQTLVPISGIIQRITPISQDCCSWQVSIVNNNGITNFVVSPVTYVIQEVRLRPGMQVTAFYDSNLAIPLIYPPEYQAVIIGRRNANETIYAGYFDDNLVAEDQSLKLNIAPSTEIMTSNGQRFTCSLGGQLLVVYYSATTRSIPPQTTPRRIIVMC</sequence>
<proteinExistence type="predicted"/>
<organism evidence="1 2">
    <name type="scientific">Claveliimonas bilis</name>
    <dbReference type="NCBI Taxonomy" id="3028070"/>
    <lineage>
        <taxon>Bacteria</taxon>
        <taxon>Bacillati</taxon>
        <taxon>Bacillota</taxon>
        <taxon>Clostridia</taxon>
        <taxon>Lachnospirales</taxon>
        <taxon>Lachnospiraceae</taxon>
        <taxon>Claveliimonas</taxon>
    </lineage>
</organism>
<evidence type="ECO:0000313" key="1">
    <source>
        <dbReference type="EMBL" id="BDZ76923.1"/>
    </source>
</evidence>
<dbReference type="Proteomes" id="UP001305815">
    <property type="component" value="Chromosome"/>
</dbReference>
<reference evidence="2" key="1">
    <citation type="journal article" date="2023" name="Int. J. Syst. Evol. Microbiol.">
        <title>Claveliimonas bilis gen. nov., sp. nov., deoxycholic acid-producing bacteria isolated from human faeces, and reclassification of Sellimonas monacensis Zenner et al. 2021 as Claveliimonas monacensis comb. nov.</title>
        <authorList>
            <person name="Hisatomi A."/>
            <person name="Kastawa N.W.E.P.G."/>
            <person name="Song I."/>
            <person name="Ohkuma M."/>
            <person name="Fukiya S."/>
            <person name="Sakamoto M."/>
        </authorList>
    </citation>
    <scope>NUCLEOTIDE SEQUENCE [LARGE SCALE GENOMIC DNA]</scope>
    <source>
        <strain evidence="2">12BBH14</strain>
    </source>
</reference>
<gene>
    <name evidence="1" type="ORF">Lac1_11060</name>
</gene>
<keyword evidence="2" id="KW-1185">Reference proteome</keyword>
<evidence type="ECO:0000313" key="2">
    <source>
        <dbReference type="Proteomes" id="UP001305815"/>
    </source>
</evidence>
<accession>A0ABM8I2B9</accession>
<protein>
    <submittedName>
        <fullName evidence="1">Uncharacterized protein</fullName>
    </submittedName>
</protein>
<name>A0ABM8I2B9_9FIRM</name>
<dbReference type="EMBL" id="AP027742">
    <property type="protein sequence ID" value="BDZ76923.1"/>
    <property type="molecule type" value="Genomic_DNA"/>
</dbReference>